<dbReference type="OrthoDB" id="6009079at2"/>
<dbReference type="EMBL" id="MDEK01000015">
    <property type="protein sequence ID" value="PPU81134.1"/>
    <property type="molecule type" value="Genomic_DNA"/>
</dbReference>
<gene>
    <name evidence="1" type="ORF">XsacCFBP4641_15755</name>
</gene>
<dbReference type="RefSeq" id="WP_029561991.1">
    <property type="nucleotide sequence ID" value="NZ_CP132343.1"/>
</dbReference>
<protein>
    <submittedName>
        <fullName evidence="1">Uncharacterized protein</fullName>
    </submittedName>
</protein>
<reference evidence="1 2" key="1">
    <citation type="submission" date="2016-08" db="EMBL/GenBank/DDBJ databases">
        <authorList>
            <person name="Seilhamer J.J."/>
        </authorList>
    </citation>
    <scope>NUCLEOTIDE SEQUENCE [LARGE SCALE GENOMIC DNA]</scope>
    <source>
        <strain evidence="1 2">CFBP4641</strain>
    </source>
</reference>
<organism evidence="1 2">
    <name type="scientific">Xanthomonas sacchari</name>
    <dbReference type="NCBI Taxonomy" id="56458"/>
    <lineage>
        <taxon>Bacteria</taxon>
        <taxon>Pseudomonadati</taxon>
        <taxon>Pseudomonadota</taxon>
        <taxon>Gammaproteobacteria</taxon>
        <taxon>Lysobacterales</taxon>
        <taxon>Lysobacteraceae</taxon>
        <taxon>Xanthomonas</taxon>
    </lineage>
</organism>
<dbReference type="AlphaFoldDB" id="A0A2P5Z191"/>
<comment type="caution">
    <text evidence="1">The sequence shown here is derived from an EMBL/GenBank/DDBJ whole genome shotgun (WGS) entry which is preliminary data.</text>
</comment>
<accession>A0A2P5Z191</accession>
<dbReference type="GeneID" id="93880139"/>
<dbReference type="STRING" id="56458.SB85_06700"/>
<name>A0A2P5Z191_9XANT</name>
<evidence type="ECO:0000313" key="2">
    <source>
        <dbReference type="Proteomes" id="UP000247346"/>
    </source>
</evidence>
<dbReference type="Proteomes" id="UP000247346">
    <property type="component" value="Unassembled WGS sequence"/>
</dbReference>
<proteinExistence type="predicted"/>
<sequence length="430" mass="45527">MSASAGTRVLRLALALALALHATSGWAVLPATLVYWVLVVLVAAAIDHAMARHTVGSAAAASMDSVSGEAGAAPAPARLPPPAQPVIPPAALCARPSGPRQWRLHLEDIVPFPEERFPRQGICTTSELVLYAGDALVLAFHPAADSPAQWRCDVLAPGATQPQWLEVAADVEYVVPIAQTGVYSIGIGQAELHVPGTVALWRRVPEPERLAWPVQPLRGAPLVYAQRSDGSLAIDDAPALDAWPLAQLPLRCVARAPAGAALLFASVDRSWDVPGASDAAVADPADGAIVHRHFLQLSQGDVLVLEAVWTSALFGQPLPVPGGTRPTDGELRLFALLHGPQLAALHSSATAPTCVEVVCPVDGLYCLELWLSGPASWRDRAVETLVDLRLWGAFVQRPARLRAFSLQQVWVGDRGRQCLPVPVPVPLPLP</sequence>
<evidence type="ECO:0000313" key="1">
    <source>
        <dbReference type="EMBL" id="PPU81134.1"/>
    </source>
</evidence>